<dbReference type="AlphaFoldDB" id="U5EPI7"/>
<proteinExistence type="evidence at transcript level"/>
<protein>
    <submittedName>
        <fullName evidence="1">Uncharacterized protein</fullName>
    </submittedName>
</protein>
<evidence type="ECO:0000313" key="1">
    <source>
        <dbReference type="EMBL" id="JAB55195.1"/>
    </source>
</evidence>
<accession>U5EPI7</accession>
<name>U5EPI7_9DIPT</name>
<reference evidence="1" key="1">
    <citation type="journal article" date="2014" name="Insect Biochem. Mol. Biol.">
        <title>An insight into the sialome of the frog biting fly, Corethrella appendiculata.</title>
        <authorList>
            <person name="Ribeiro J.M.C."/>
            <person name="Chagas A.C."/>
            <person name="Pham V.M."/>
            <person name="Lounibos L.P."/>
            <person name="Calvo E."/>
        </authorList>
    </citation>
    <scope>NUCLEOTIDE SEQUENCE</scope>
    <source>
        <tissue evidence="1">Salivary glands</tissue>
    </source>
</reference>
<sequence length="177" mass="20301">CSALCGGISVWKFENDSWKHHISLPKYKYPATAISINSKTCTLMAIFPDHKLFQYDLEEFEFTFSTFLKFSKITGESFHAIQNILFNPHNSELVLLQKGIELLILKFIDNDNEDGTNAQRKVAKITVASAKPTYVVKDFKKYLNLVSASWLDKDLVVVEFNKDLLPLPFKTKKCLKM</sequence>
<organism evidence="1">
    <name type="scientific">Corethrella appendiculata</name>
    <dbReference type="NCBI Taxonomy" id="1370023"/>
    <lineage>
        <taxon>Eukaryota</taxon>
        <taxon>Metazoa</taxon>
        <taxon>Ecdysozoa</taxon>
        <taxon>Arthropoda</taxon>
        <taxon>Hexapoda</taxon>
        <taxon>Insecta</taxon>
        <taxon>Pterygota</taxon>
        <taxon>Neoptera</taxon>
        <taxon>Endopterygota</taxon>
        <taxon>Diptera</taxon>
        <taxon>Nematocera</taxon>
        <taxon>Culicoidea</taxon>
        <taxon>Chaoboridae</taxon>
        <taxon>Corethrella</taxon>
    </lineage>
</organism>
<dbReference type="EMBL" id="GANO01004676">
    <property type="protein sequence ID" value="JAB55195.1"/>
    <property type="molecule type" value="mRNA"/>
</dbReference>
<feature type="non-terminal residue" evidence="1">
    <location>
        <position position="1"/>
    </location>
</feature>